<dbReference type="Gene3D" id="3.30.1330.40">
    <property type="entry name" value="RutC-like"/>
    <property type="match status" value="1"/>
</dbReference>
<comment type="similarity">
    <text evidence="1">Belongs to the RutC family.</text>
</comment>
<dbReference type="EMBL" id="CABFNO020000776">
    <property type="protein sequence ID" value="CAG9961948.1"/>
    <property type="molecule type" value="Genomic_DNA"/>
</dbReference>
<dbReference type="Proteomes" id="UP000754883">
    <property type="component" value="Unassembled WGS sequence"/>
</dbReference>
<accession>A0A9N9U0B8</accession>
<gene>
    <name evidence="2" type="ORF">CBYS24578_00018344</name>
</gene>
<dbReference type="GO" id="GO:0019239">
    <property type="term" value="F:deaminase activity"/>
    <property type="evidence" value="ECO:0007669"/>
    <property type="project" value="TreeGrafter"/>
</dbReference>
<dbReference type="GO" id="GO:0005739">
    <property type="term" value="C:mitochondrion"/>
    <property type="evidence" value="ECO:0007669"/>
    <property type="project" value="TreeGrafter"/>
</dbReference>
<dbReference type="OrthoDB" id="309640at2759"/>
<sequence length="129" mass="13719">MVTSQRNAVTTAEAPGPYTILSQAVVHNGLVFTSGSIGMDPKTNTLVEGSIAKRTTQTLTNMTKVLEAAGSGSDKILKVIIYVTSMDDVPVMNEAYKAFFAEPRPARACVCVKALARGTDVEMECTGFI</sequence>
<dbReference type="InterPro" id="IPR006056">
    <property type="entry name" value="RidA"/>
</dbReference>
<dbReference type="PROSITE" id="PS01094">
    <property type="entry name" value="UPF0076"/>
    <property type="match status" value="1"/>
</dbReference>
<dbReference type="InterPro" id="IPR019897">
    <property type="entry name" value="RidA_CS"/>
</dbReference>
<evidence type="ECO:0000313" key="2">
    <source>
        <dbReference type="EMBL" id="CAG9961948.1"/>
    </source>
</evidence>
<dbReference type="InterPro" id="IPR035959">
    <property type="entry name" value="RutC-like_sf"/>
</dbReference>
<keyword evidence="3" id="KW-1185">Reference proteome</keyword>
<protein>
    <submittedName>
        <fullName evidence="2">Uncharacterized protein</fullName>
    </submittedName>
</protein>
<dbReference type="NCBIfam" id="TIGR00004">
    <property type="entry name" value="Rid family detoxifying hydrolase"/>
    <property type="match status" value="1"/>
</dbReference>
<dbReference type="SUPFAM" id="SSF55298">
    <property type="entry name" value="YjgF-like"/>
    <property type="match status" value="1"/>
</dbReference>
<proteinExistence type="inferred from homology"/>
<dbReference type="Pfam" id="PF01042">
    <property type="entry name" value="Ribonuc_L-PSP"/>
    <property type="match status" value="1"/>
</dbReference>
<reference evidence="3" key="1">
    <citation type="submission" date="2019-06" db="EMBL/GenBank/DDBJ databases">
        <authorList>
            <person name="Broberg M."/>
        </authorList>
    </citation>
    <scope>NUCLEOTIDE SEQUENCE [LARGE SCALE GENOMIC DNA]</scope>
</reference>
<dbReference type="CDD" id="cd00448">
    <property type="entry name" value="YjgF_YER057c_UK114_family"/>
    <property type="match status" value="1"/>
</dbReference>
<organism evidence="2 3">
    <name type="scientific">Clonostachys byssicola</name>
    <dbReference type="NCBI Taxonomy" id="160290"/>
    <lineage>
        <taxon>Eukaryota</taxon>
        <taxon>Fungi</taxon>
        <taxon>Dikarya</taxon>
        <taxon>Ascomycota</taxon>
        <taxon>Pezizomycotina</taxon>
        <taxon>Sordariomycetes</taxon>
        <taxon>Hypocreomycetidae</taxon>
        <taxon>Hypocreales</taxon>
        <taxon>Bionectriaceae</taxon>
        <taxon>Clonostachys</taxon>
    </lineage>
</organism>
<dbReference type="FunFam" id="3.30.1330.40:FF:000001">
    <property type="entry name" value="L-PSP family endoribonuclease"/>
    <property type="match status" value="1"/>
</dbReference>
<dbReference type="GO" id="GO:0005829">
    <property type="term" value="C:cytosol"/>
    <property type="evidence" value="ECO:0007669"/>
    <property type="project" value="TreeGrafter"/>
</dbReference>
<evidence type="ECO:0000313" key="3">
    <source>
        <dbReference type="Proteomes" id="UP000754883"/>
    </source>
</evidence>
<dbReference type="PANTHER" id="PTHR11803:SF58">
    <property type="entry name" value="PROTEIN HMF1-RELATED"/>
    <property type="match status" value="1"/>
</dbReference>
<dbReference type="PANTHER" id="PTHR11803">
    <property type="entry name" value="2-IMINOBUTANOATE/2-IMINOPROPANOATE DEAMINASE RIDA"/>
    <property type="match status" value="1"/>
</dbReference>
<dbReference type="AlphaFoldDB" id="A0A9N9U0B8"/>
<dbReference type="InterPro" id="IPR006175">
    <property type="entry name" value="YjgF/YER057c/UK114"/>
</dbReference>
<reference evidence="2 3" key="2">
    <citation type="submission" date="2021-10" db="EMBL/GenBank/DDBJ databases">
        <authorList>
            <person name="Piombo E."/>
        </authorList>
    </citation>
    <scope>NUCLEOTIDE SEQUENCE [LARGE SCALE GENOMIC DNA]</scope>
</reference>
<comment type="caution">
    <text evidence="2">The sequence shown here is derived from an EMBL/GenBank/DDBJ whole genome shotgun (WGS) entry which is preliminary data.</text>
</comment>
<name>A0A9N9U0B8_9HYPO</name>
<evidence type="ECO:0000256" key="1">
    <source>
        <dbReference type="ARBA" id="ARBA00010552"/>
    </source>
</evidence>